<protein>
    <submittedName>
        <fullName evidence="1">Uncharacterized protein</fullName>
    </submittedName>
</protein>
<dbReference type="STRING" id="1230458.C484_00020"/>
<dbReference type="EMBL" id="AOIL01000001">
    <property type="protein sequence ID" value="ELY96776.1"/>
    <property type="molecule type" value="Genomic_DNA"/>
</dbReference>
<keyword evidence="2" id="KW-1185">Reference proteome</keyword>
<name>M0AEE7_9EURY</name>
<organism evidence="1 2">
    <name type="scientific">Natrialba taiwanensis DSM 12281</name>
    <dbReference type="NCBI Taxonomy" id="1230458"/>
    <lineage>
        <taxon>Archaea</taxon>
        <taxon>Methanobacteriati</taxon>
        <taxon>Methanobacteriota</taxon>
        <taxon>Stenosarchaea group</taxon>
        <taxon>Halobacteria</taxon>
        <taxon>Halobacteriales</taxon>
        <taxon>Natrialbaceae</taxon>
        <taxon>Natrialba</taxon>
    </lineage>
</organism>
<accession>M0AEE7</accession>
<evidence type="ECO:0000313" key="2">
    <source>
        <dbReference type="Proteomes" id="UP000011648"/>
    </source>
</evidence>
<dbReference type="AlphaFoldDB" id="M0AEE7"/>
<evidence type="ECO:0000313" key="1">
    <source>
        <dbReference type="EMBL" id="ELY96776.1"/>
    </source>
</evidence>
<reference evidence="1 2" key="1">
    <citation type="journal article" date="2014" name="PLoS Genet.">
        <title>Phylogenetically driven sequencing of extremely halophilic archaea reveals strategies for static and dynamic osmo-response.</title>
        <authorList>
            <person name="Becker E.A."/>
            <person name="Seitzer P.M."/>
            <person name="Tritt A."/>
            <person name="Larsen D."/>
            <person name="Krusor M."/>
            <person name="Yao A.I."/>
            <person name="Wu D."/>
            <person name="Madern D."/>
            <person name="Eisen J.A."/>
            <person name="Darling A.E."/>
            <person name="Facciotti M.T."/>
        </authorList>
    </citation>
    <scope>NUCLEOTIDE SEQUENCE [LARGE SCALE GENOMIC DNA]</scope>
    <source>
        <strain evidence="1 2">DSM 12281</strain>
    </source>
</reference>
<gene>
    <name evidence="1" type="ORF">C484_00020</name>
</gene>
<comment type="caution">
    <text evidence="1">The sequence shown here is derived from an EMBL/GenBank/DDBJ whole genome shotgun (WGS) entry which is preliminary data.</text>
</comment>
<dbReference type="Proteomes" id="UP000011648">
    <property type="component" value="Unassembled WGS sequence"/>
</dbReference>
<dbReference type="RefSeq" id="WP_006823925.1">
    <property type="nucleotide sequence ID" value="NZ_AOIL01000001.1"/>
</dbReference>
<dbReference type="OrthoDB" id="200156at2157"/>
<sequence>MRVSKFDPADLGEDIDAEYIYTHVLQWGDRFGGGVEALLDPPGEVTTATEAANWAIALINQIPKQFEPGDVDYVSRAIEATKGEEVSSDGASSTVRHDDAPTCPVCDAPFFQFRGFDTYEQAQNHFEFMNDEEHEGWDISLTEAE</sequence>
<proteinExistence type="predicted"/>